<proteinExistence type="predicted"/>
<accession>A0A9W9BVG3</accession>
<protein>
    <submittedName>
        <fullName evidence="2">Uncharacterized protein</fullName>
    </submittedName>
</protein>
<organism evidence="2 3">
    <name type="scientific">Didymella glomerata</name>
    <dbReference type="NCBI Taxonomy" id="749621"/>
    <lineage>
        <taxon>Eukaryota</taxon>
        <taxon>Fungi</taxon>
        <taxon>Dikarya</taxon>
        <taxon>Ascomycota</taxon>
        <taxon>Pezizomycotina</taxon>
        <taxon>Dothideomycetes</taxon>
        <taxon>Pleosporomycetidae</taxon>
        <taxon>Pleosporales</taxon>
        <taxon>Pleosporineae</taxon>
        <taxon>Didymellaceae</taxon>
        <taxon>Didymella</taxon>
    </lineage>
</organism>
<evidence type="ECO:0000256" key="1">
    <source>
        <dbReference type="SAM" id="MobiDB-lite"/>
    </source>
</evidence>
<evidence type="ECO:0000313" key="3">
    <source>
        <dbReference type="Proteomes" id="UP001140562"/>
    </source>
</evidence>
<keyword evidence="3" id="KW-1185">Reference proteome</keyword>
<gene>
    <name evidence="2" type="ORF">N0V87_010406</name>
</gene>
<feature type="compositionally biased region" description="Basic and acidic residues" evidence="1">
    <location>
        <begin position="35"/>
        <end position="64"/>
    </location>
</feature>
<comment type="caution">
    <text evidence="2">The sequence shown here is derived from an EMBL/GenBank/DDBJ whole genome shotgun (WGS) entry which is preliminary data.</text>
</comment>
<sequence length="64" mass="6864">MAFDHTNLPSAPAGAHMNGYTSSNARRHGSTKAQVMKDELRGLGAQFRDEKASDKDKDANKSSG</sequence>
<dbReference type="EMBL" id="JAPEUV010000240">
    <property type="protein sequence ID" value="KAJ4329980.1"/>
    <property type="molecule type" value="Genomic_DNA"/>
</dbReference>
<name>A0A9W9BVG3_9PLEO</name>
<reference evidence="2" key="1">
    <citation type="submission" date="2022-10" db="EMBL/GenBank/DDBJ databases">
        <title>Tapping the CABI collections for fungal endophytes: first genome assemblies for Collariella, Neodidymelliopsis, Ascochyta clinopodiicola, Didymella pomorum, Didymosphaeria variabile, Neocosmospora piperis and Neocucurbitaria cava.</title>
        <authorList>
            <person name="Hill R."/>
        </authorList>
    </citation>
    <scope>NUCLEOTIDE SEQUENCE</scope>
    <source>
        <strain evidence="2">IMI 360193</strain>
    </source>
</reference>
<dbReference type="Proteomes" id="UP001140562">
    <property type="component" value="Unassembled WGS sequence"/>
</dbReference>
<feature type="region of interest" description="Disordered" evidence="1">
    <location>
        <begin position="1"/>
        <end position="64"/>
    </location>
</feature>
<evidence type="ECO:0000313" key="2">
    <source>
        <dbReference type="EMBL" id="KAJ4329980.1"/>
    </source>
</evidence>
<dbReference type="AlphaFoldDB" id="A0A9W9BVG3"/>